<evidence type="ECO:0000313" key="2">
    <source>
        <dbReference type="EMBL" id="SEJ65811.1"/>
    </source>
</evidence>
<protein>
    <recommendedName>
        <fullName evidence="4">Tat (Twin-arginine translocation) pathway signal sequence</fullName>
    </recommendedName>
</protein>
<evidence type="ECO:0008006" key="4">
    <source>
        <dbReference type="Google" id="ProtNLM"/>
    </source>
</evidence>
<proteinExistence type="predicted"/>
<reference evidence="3" key="1">
    <citation type="submission" date="2016-10" db="EMBL/GenBank/DDBJ databases">
        <authorList>
            <person name="Varghese N."/>
            <person name="Submissions S."/>
        </authorList>
    </citation>
    <scope>NUCLEOTIDE SEQUENCE [LARGE SCALE GENOMIC DNA]</scope>
    <source>
        <strain evidence="3">IBRC-M 10761</strain>
    </source>
</reference>
<dbReference type="InterPro" id="IPR006311">
    <property type="entry name" value="TAT_signal"/>
</dbReference>
<dbReference type="OrthoDB" id="981224at2"/>
<evidence type="ECO:0000313" key="3">
    <source>
        <dbReference type="Proteomes" id="UP000199403"/>
    </source>
</evidence>
<dbReference type="PROSITE" id="PS51318">
    <property type="entry name" value="TAT"/>
    <property type="match status" value="1"/>
</dbReference>
<dbReference type="Proteomes" id="UP000199403">
    <property type="component" value="Unassembled WGS sequence"/>
</dbReference>
<evidence type="ECO:0000256" key="1">
    <source>
        <dbReference type="SAM" id="SignalP"/>
    </source>
</evidence>
<dbReference type="RefSeq" id="WP_092177570.1">
    <property type="nucleotide sequence ID" value="NZ_FNZH01000007.1"/>
</dbReference>
<dbReference type="EMBL" id="FNZH01000007">
    <property type="protein sequence ID" value="SEJ65811.1"/>
    <property type="molecule type" value="Genomic_DNA"/>
</dbReference>
<organism evidence="2 3">
    <name type="scientific">Cyclobacterium xiamenense</name>
    <dbReference type="NCBI Taxonomy" id="1297121"/>
    <lineage>
        <taxon>Bacteria</taxon>
        <taxon>Pseudomonadati</taxon>
        <taxon>Bacteroidota</taxon>
        <taxon>Cytophagia</taxon>
        <taxon>Cytophagales</taxon>
        <taxon>Cyclobacteriaceae</taxon>
        <taxon>Cyclobacterium</taxon>
    </lineage>
</organism>
<dbReference type="AlphaFoldDB" id="A0A1H7AJK4"/>
<feature type="chain" id="PRO_5011765909" description="Tat (Twin-arginine translocation) pathway signal sequence" evidence="1">
    <location>
        <begin position="32"/>
        <end position="505"/>
    </location>
</feature>
<gene>
    <name evidence="2" type="ORF">SAMN05192553_107120</name>
</gene>
<feature type="signal peptide" evidence="1">
    <location>
        <begin position="1"/>
        <end position="31"/>
    </location>
</feature>
<name>A0A1H7AJK4_9BACT</name>
<keyword evidence="1" id="KW-0732">Signal</keyword>
<dbReference type="InterPro" id="IPR017853">
    <property type="entry name" value="GH"/>
</dbReference>
<accession>A0A1H7AJK4</accession>
<dbReference type="Gene3D" id="3.20.20.80">
    <property type="entry name" value="Glycosidases"/>
    <property type="match status" value="1"/>
</dbReference>
<keyword evidence="3" id="KW-1185">Reference proteome</keyword>
<sequence>MIDRRTFLQKSTLASAGMGLLPALAALPAYAKPAAATDKMIGIQMGGYSFYDEGMEKVLDFLQNEAAINTLMIYSHTYYSADNRPAHVLASDHGIDPAGLTNRKLTKTWVRHDERFYKNTSLRHFSPDSSYLYADKDIFREIVPFARQRNMKVLIRLMELSADKGMQYINNFERVLTRDIYGNPGSGPCWNNPDYRNWVYATVEDLFHNYDIDGMQYGAERTGALSRLLFQGSVPDCFCEHCRKRNEGKGIDFFRAKEGFTQLYQFIKKVEAGTHAAADTVMVNVLRYLQEYPEVLAWNFQWFRADEEIQQEVYTRIKKIKPDAIVGRHVDHQRSTWDIFYRSAITYGEMATHADFIKPILYHDILGPRLRWWVLERMKDRVLKDLSLEQSLDLFYAWMGFGKEAQVPLNELEPKGMGPEYVYNETKRCVASVDGKSKVIAGIGIDVPWHAPEGLVAYPSDAKRLQESVFRAMEAGADGLLASREYDEIRHSSLRAFGEAVRKVQ</sequence>
<dbReference type="SUPFAM" id="SSF51445">
    <property type="entry name" value="(Trans)glycosidases"/>
    <property type="match status" value="1"/>
</dbReference>